<reference evidence="5" key="1">
    <citation type="submission" date="2016-11" db="EMBL/GenBank/DDBJ databases">
        <authorList>
            <person name="Varghese N."/>
            <person name="Submissions S."/>
        </authorList>
    </citation>
    <scope>NUCLEOTIDE SEQUENCE [LARGE SCALE GENOMIC DNA]</scope>
    <source>
        <strain evidence="5">DSM 16219</strain>
    </source>
</reference>
<protein>
    <submittedName>
        <fullName evidence="4">CBS domain-containing protein</fullName>
    </submittedName>
</protein>
<dbReference type="STRING" id="1121393.SAMN02745216_05070"/>
<dbReference type="InterPro" id="IPR051257">
    <property type="entry name" value="Diverse_CBS-Domain"/>
</dbReference>
<feature type="domain" description="CBS" evidence="3">
    <location>
        <begin position="65"/>
        <end position="122"/>
    </location>
</feature>
<dbReference type="InterPro" id="IPR000644">
    <property type="entry name" value="CBS_dom"/>
</dbReference>
<dbReference type="SUPFAM" id="SSF54631">
    <property type="entry name" value="CBS-domain pair"/>
    <property type="match status" value="1"/>
</dbReference>
<organism evidence="4 5">
    <name type="scientific">Desulfatibacillum alkenivorans DSM 16219</name>
    <dbReference type="NCBI Taxonomy" id="1121393"/>
    <lineage>
        <taxon>Bacteria</taxon>
        <taxon>Pseudomonadati</taxon>
        <taxon>Thermodesulfobacteriota</taxon>
        <taxon>Desulfobacteria</taxon>
        <taxon>Desulfobacterales</taxon>
        <taxon>Desulfatibacillaceae</taxon>
        <taxon>Desulfatibacillum</taxon>
    </lineage>
</organism>
<evidence type="ECO:0000313" key="5">
    <source>
        <dbReference type="Proteomes" id="UP000183994"/>
    </source>
</evidence>
<evidence type="ECO:0000259" key="3">
    <source>
        <dbReference type="PROSITE" id="PS51371"/>
    </source>
</evidence>
<dbReference type="InterPro" id="IPR046342">
    <property type="entry name" value="CBS_dom_sf"/>
</dbReference>
<dbReference type="OrthoDB" id="9811720at2"/>
<feature type="domain" description="CBS" evidence="3">
    <location>
        <begin position="150"/>
        <end position="205"/>
    </location>
</feature>
<dbReference type="CDD" id="cd04586">
    <property type="entry name" value="CBS_pair_BON_assoc"/>
    <property type="match status" value="1"/>
</dbReference>
<dbReference type="SMART" id="SM00116">
    <property type="entry name" value="CBS"/>
    <property type="match status" value="2"/>
</dbReference>
<evidence type="ECO:0000256" key="1">
    <source>
        <dbReference type="ARBA" id="ARBA00023122"/>
    </source>
</evidence>
<dbReference type="Gene3D" id="3.10.580.10">
    <property type="entry name" value="CBS-domain"/>
    <property type="match status" value="2"/>
</dbReference>
<dbReference type="Pfam" id="PF00571">
    <property type="entry name" value="CBS"/>
    <property type="match status" value="2"/>
</dbReference>
<name>A0A1M7A0U6_9BACT</name>
<keyword evidence="1 2" id="KW-0129">CBS domain</keyword>
<proteinExistence type="predicted"/>
<keyword evidence="5" id="KW-1185">Reference proteome</keyword>
<dbReference type="AlphaFoldDB" id="A0A1M7A0U6"/>
<evidence type="ECO:0000313" key="4">
    <source>
        <dbReference type="EMBL" id="SHL36398.1"/>
    </source>
</evidence>
<dbReference type="Proteomes" id="UP000183994">
    <property type="component" value="Unassembled WGS sequence"/>
</dbReference>
<sequence length="205" mass="22192">MTSKDQCGIFGASSVEMSDEDILAAMKSISGYIDITPSDFQEIYGIAYRHAIERLSHLVKAEDIMTRKVVSVGPDTPLSEAARRMDEMNVSGVPVVDETQTVVGVISERDFLLKMGAEKNGSFMAVIAECLSNRGCVAMPIKGKTAKDIMTSPAITAQKGNTISELSKMLAEHRINRVPVVDDKGRLAGIVSRGDIVESYCAKVF</sequence>
<accession>A0A1M7A0U6</accession>
<dbReference type="PROSITE" id="PS51371">
    <property type="entry name" value="CBS"/>
    <property type="match status" value="2"/>
</dbReference>
<evidence type="ECO:0000256" key="2">
    <source>
        <dbReference type="PROSITE-ProRule" id="PRU00703"/>
    </source>
</evidence>
<dbReference type="PANTHER" id="PTHR43080:SF29">
    <property type="entry name" value="OS02G0818000 PROTEIN"/>
    <property type="match status" value="1"/>
</dbReference>
<dbReference type="RefSeq" id="WP_073479040.1">
    <property type="nucleotide sequence ID" value="NZ_FQZU01000063.1"/>
</dbReference>
<dbReference type="EMBL" id="FQZU01000063">
    <property type="protein sequence ID" value="SHL36398.1"/>
    <property type="molecule type" value="Genomic_DNA"/>
</dbReference>
<dbReference type="PANTHER" id="PTHR43080">
    <property type="entry name" value="CBS DOMAIN-CONTAINING PROTEIN CBSX3, MITOCHONDRIAL"/>
    <property type="match status" value="1"/>
</dbReference>
<gene>
    <name evidence="4" type="ORF">SAMN02745216_05070</name>
</gene>